<organism evidence="1 2">
    <name type="scientific">Pseudomonas syringae UB303</name>
    <dbReference type="NCBI Taxonomy" id="1357287"/>
    <lineage>
        <taxon>Bacteria</taxon>
        <taxon>Pseudomonadati</taxon>
        <taxon>Pseudomonadota</taxon>
        <taxon>Gammaproteobacteria</taxon>
        <taxon>Pseudomonadales</taxon>
        <taxon>Pseudomonadaceae</taxon>
        <taxon>Pseudomonas</taxon>
        <taxon>Pseudomonas syringae</taxon>
    </lineage>
</organism>
<evidence type="ECO:0000313" key="2">
    <source>
        <dbReference type="Proteomes" id="UP000464688"/>
    </source>
</evidence>
<reference evidence="1 2" key="1">
    <citation type="journal article" date="2014" name="Genome Announc.">
        <title>Draft Genome Sequences of a Phylogenetically Diverse Suite of Pseudomonas syringae Strains from Multiple Source Populations.</title>
        <authorList>
            <person name="Baltrus D.A."/>
            <person name="Yourstone S."/>
            <person name="Lind A."/>
            <person name="Guilbaud C."/>
            <person name="Sands D.C."/>
            <person name="Jones C.D."/>
            <person name="Morris C.E."/>
            <person name="Dangl J.L."/>
        </authorList>
    </citation>
    <scope>NUCLEOTIDE SEQUENCE [LARGE SCALE GENOMIC DNA]</scope>
    <source>
        <strain evidence="1 2">UB303</strain>
    </source>
</reference>
<dbReference type="EMBL" id="CP047267">
    <property type="protein sequence ID" value="QHF08649.1"/>
    <property type="molecule type" value="Genomic_DNA"/>
</dbReference>
<dbReference type="AlphaFoldDB" id="A0AAJ4B7N0"/>
<name>A0AAJ4B7N0_PSESX</name>
<protein>
    <submittedName>
        <fullName evidence="1">Uncharacterized protein</fullName>
    </submittedName>
</protein>
<gene>
    <name evidence="1" type="ORF">N026_14700</name>
</gene>
<dbReference type="Proteomes" id="UP000464688">
    <property type="component" value="Chromosome"/>
</dbReference>
<dbReference type="RefSeq" id="WP_152533587.1">
    <property type="nucleotide sequence ID" value="NZ_CP047267.1"/>
</dbReference>
<proteinExistence type="predicted"/>
<evidence type="ECO:0000313" key="1">
    <source>
        <dbReference type="EMBL" id="QHF08649.1"/>
    </source>
</evidence>
<sequence length="64" mass="6731">MSNQAQVDALEHLLIAVLNSSSGAPKDYLIEKAQGTLLGNDGPGGPEQKSEAVKHLKYIASRLG</sequence>
<accession>A0AAJ4B7N0</accession>